<organism evidence="1 2">
    <name type="scientific">Candidatus Methylacidithermus pantelleriae</name>
    <dbReference type="NCBI Taxonomy" id="2744239"/>
    <lineage>
        <taxon>Bacteria</taxon>
        <taxon>Pseudomonadati</taxon>
        <taxon>Verrucomicrobiota</taxon>
        <taxon>Methylacidiphilae</taxon>
        <taxon>Methylacidiphilales</taxon>
        <taxon>Methylacidiphilaceae</taxon>
        <taxon>Candidatus Methylacidithermus</taxon>
    </lineage>
</organism>
<evidence type="ECO:0000313" key="2">
    <source>
        <dbReference type="Proteomes" id="UP000663859"/>
    </source>
</evidence>
<comment type="caution">
    <text evidence="1">The sequence shown here is derived from an EMBL/GenBank/DDBJ whole genome shotgun (WGS) entry which is preliminary data.</text>
</comment>
<keyword evidence="2" id="KW-1185">Reference proteome</keyword>
<gene>
    <name evidence="1" type="ORF">MPNT_10121</name>
</gene>
<reference evidence="1" key="1">
    <citation type="submission" date="2021-02" db="EMBL/GenBank/DDBJ databases">
        <authorList>
            <person name="Cremers G."/>
            <person name="Picone N."/>
        </authorList>
    </citation>
    <scope>NUCLEOTIDE SEQUENCE</scope>
    <source>
        <strain evidence="1">PQ17</strain>
    </source>
</reference>
<dbReference type="EMBL" id="CAJNOB010000001">
    <property type="protein sequence ID" value="CAF0689132.1"/>
    <property type="molecule type" value="Genomic_DNA"/>
</dbReference>
<name>A0A8J2FRJ4_9BACT</name>
<protein>
    <submittedName>
        <fullName evidence="1">Uncharacterized protein</fullName>
    </submittedName>
</protein>
<dbReference type="Proteomes" id="UP000663859">
    <property type="component" value="Unassembled WGS sequence"/>
</dbReference>
<proteinExistence type="predicted"/>
<accession>A0A8J2FRJ4</accession>
<sequence length="44" mass="4982">MHPNAVTDKIVCDLDEVMVSLCARLYGKRFARKRGKKVFAGIDE</sequence>
<evidence type="ECO:0000313" key="1">
    <source>
        <dbReference type="EMBL" id="CAF0689132.1"/>
    </source>
</evidence>
<dbReference type="AlphaFoldDB" id="A0A8J2FRJ4"/>